<dbReference type="InterPro" id="IPR000477">
    <property type="entry name" value="RT_dom"/>
</dbReference>
<accession>A0A9Q3KZK5</accession>
<dbReference type="Proteomes" id="UP000765509">
    <property type="component" value="Unassembled WGS sequence"/>
</dbReference>
<feature type="domain" description="Reverse transcriptase" evidence="1">
    <location>
        <begin position="2"/>
        <end position="111"/>
    </location>
</feature>
<dbReference type="PANTHER" id="PTHR33064:SF37">
    <property type="entry name" value="RIBONUCLEASE H"/>
    <property type="match status" value="1"/>
</dbReference>
<name>A0A9Q3KZK5_9BASI</name>
<dbReference type="CDD" id="cd01647">
    <property type="entry name" value="RT_LTR"/>
    <property type="match status" value="1"/>
</dbReference>
<evidence type="ECO:0000259" key="1">
    <source>
        <dbReference type="Pfam" id="PF00078"/>
    </source>
</evidence>
<organism evidence="2 3">
    <name type="scientific">Austropuccinia psidii MF-1</name>
    <dbReference type="NCBI Taxonomy" id="1389203"/>
    <lineage>
        <taxon>Eukaryota</taxon>
        <taxon>Fungi</taxon>
        <taxon>Dikarya</taxon>
        <taxon>Basidiomycota</taxon>
        <taxon>Pucciniomycotina</taxon>
        <taxon>Pucciniomycetes</taxon>
        <taxon>Pucciniales</taxon>
        <taxon>Sphaerophragmiaceae</taxon>
        <taxon>Austropuccinia</taxon>
    </lineage>
</organism>
<dbReference type="AlphaFoldDB" id="A0A9Q3KZK5"/>
<evidence type="ECO:0000313" key="2">
    <source>
        <dbReference type="EMBL" id="MBW0588519.1"/>
    </source>
</evidence>
<dbReference type="Gene3D" id="3.10.10.10">
    <property type="entry name" value="HIV Type 1 Reverse Transcriptase, subunit A, domain 1"/>
    <property type="match status" value="1"/>
</dbReference>
<evidence type="ECO:0000313" key="3">
    <source>
        <dbReference type="Proteomes" id="UP000765509"/>
    </source>
</evidence>
<dbReference type="EMBL" id="AVOT02130838">
    <property type="protein sequence ID" value="MBW0588519.1"/>
    <property type="molecule type" value="Genomic_DNA"/>
</dbReference>
<dbReference type="PANTHER" id="PTHR33064">
    <property type="entry name" value="POL PROTEIN"/>
    <property type="match status" value="1"/>
</dbReference>
<protein>
    <recommendedName>
        <fullName evidence="1">Reverse transcriptase domain-containing protein</fullName>
    </recommendedName>
</protein>
<dbReference type="Gene3D" id="3.30.70.270">
    <property type="match status" value="1"/>
</dbReference>
<dbReference type="InterPro" id="IPR043502">
    <property type="entry name" value="DNA/RNA_pol_sf"/>
</dbReference>
<keyword evidence="3" id="KW-1185">Reference proteome</keyword>
<proteinExistence type="predicted"/>
<dbReference type="InterPro" id="IPR043128">
    <property type="entry name" value="Rev_trsase/Diguanyl_cyclase"/>
</dbReference>
<gene>
    <name evidence="2" type="ORF">O181_128234</name>
</gene>
<reference evidence="2" key="1">
    <citation type="submission" date="2021-03" db="EMBL/GenBank/DDBJ databases">
        <title>Draft genome sequence of rust myrtle Austropuccinia psidii MF-1, a brazilian biotype.</title>
        <authorList>
            <person name="Quecine M.C."/>
            <person name="Pachon D.M.R."/>
            <person name="Bonatelli M.L."/>
            <person name="Correr F.H."/>
            <person name="Franceschini L.M."/>
            <person name="Leite T.F."/>
            <person name="Margarido G.R.A."/>
            <person name="Almeida C.A."/>
            <person name="Ferrarezi J.A."/>
            <person name="Labate C.A."/>
        </authorList>
    </citation>
    <scope>NUCLEOTIDE SEQUENCE</scope>
    <source>
        <strain evidence="2">MF-1</strain>
    </source>
</reference>
<comment type="caution">
    <text evidence="2">The sequence shown here is derived from an EMBL/GenBank/DDBJ whole genome shotgun (WGS) entry which is preliminary data.</text>
</comment>
<dbReference type="OrthoDB" id="116216at2759"/>
<dbReference type="Pfam" id="PF00078">
    <property type="entry name" value="RVT_1"/>
    <property type="match status" value="1"/>
</dbReference>
<dbReference type="SUPFAM" id="SSF56672">
    <property type="entry name" value="DNA/RNA polymerases"/>
    <property type="match status" value="1"/>
</dbReference>
<dbReference type="InterPro" id="IPR051320">
    <property type="entry name" value="Viral_Replic_Matur_Polypro"/>
</dbReference>
<sequence length="156" mass="18351">MDYLKGFHQNVLTDNAKRLPRIIVHCGLSEYLRMPFGIKNAPSHYKRMMNTIFHEEFSEEWLTIYIDDIITFSETWDSHFSILEIVLQKIVQVNMKISLKKCHFAYSELKALEHVVSGLCLRIDKNKIEEVLLKPMPKLRKKSNPFQDLLAITDNI</sequence>